<dbReference type="CDD" id="cd10431">
    <property type="entry name" value="GHITM"/>
    <property type="match status" value="1"/>
</dbReference>
<keyword evidence="2 5" id="KW-0812">Transmembrane</keyword>
<dbReference type="AlphaFoldDB" id="A0A1B0G6H2"/>
<sequence>MLIINIQLLYGYMVIATRIFRKLKFLYNLISLNIQILEKKKKKKKKLDEFHEFHHNYKMLLRLAVTLPTRLASGSTGINLKQTLLTARLVKPQNKDALVRNYVRGPRDPPPTIRSEIKEGQSLKEKLMGPPSESAYSMGKGAAAGAAGIGLGALCYYGLGLSHQASIQDNALLWPKYVRDRLHTTYGYFGASCALTALSAAAVFRTPRLLQLTTRNGWLSTLATFALVIGTGAVTQSLPYKEGIGAKQLAWAVHCSVLGAVIAPLCFLGGPLLTRAALYTGGVVGSLSAIAVCAPSDKFLYMGGPLAIGLGVVMASSLAGIWLPPSTALGAGLASMSLYGGLLLFSGFLLYDTQRIVRLAEIYPEYSTIPFDPVNASISIYMDVLNIFIRIAMIMGGAGGNNRRK</sequence>
<keyword evidence="4 5" id="KW-0472">Membrane</keyword>
<proteinExistence type="predicted"/>
<dbReference type="EMBL" id="CCAG010007966">
    <property type="status" value="NOT_ANNOTATED_CDS"/>
    <property type="molecule type" value="Genomic_DNA"/>
</dbReference>
<evidence type="ECO:0000256" key="1">
    <source>
        <dbReference type="ARBA" id="ARBA00004141"/>
    </source>
</evidence>
<reference evidence="6" key="1">
    <citation type="submission" date="2020-05" db="UniProtKB">
        <authorList>
            <consortium name="EnsemblMetazoa"/>
        </authorList>
    </citation>
    <scope>IDENTIFICATION</scope>
    <source>
        <strain evidence="6">Yale</strain>
    </source>
</reference>
<keyword evidence="7" id="KW-1185">Reference proteome</keyword>
<dbReference type="GO" id="GO:0005743">
    <property type="term" value="C:mitochondrial inner membrane"/>
    <property type="evidence" value="ECO:0007669"/>
    <property type="project" value="TreeGrafter"/>
</dbReference>
<dbReference type="STRING" id="37546.A0A1B0G6H2"/>
<dbReference type="PhylomeDB" id="A0A1B0G6H2"/>
<dbReference type="PANTHER" id="PTHR23291:SF112">
    <property type="entry name" value="GROWTH HORMONE-INDUCIBLE TRANSMEMBRANE PROTEIN"/>
    <property type="match status" value="1"/>
</dbReference>
<comment type="subcellular location">
    <subcellularLocation>
        <location evidence="1">Membrane</location>
        <topology evidence="1">Multi-pass membrane protein</topology>
    </subcellularLocation>
</comment>
<evidence type="ECO:0000313" key="7">
    <source>
        <dbReference type="Proteomes" id="UP000092444"/>
    </source>
</evidence>
<dbReference type="Proteomes" id="UP000092444">
    <property type="component" value="Unassembled WGS sequence"/>
</dbReference>
<dbReference type="Pfam" id="PF01027">
    <property type="entry name" value="Bax1-I"/>
    <property type="match status" value="1"/>
</dbReference>
<feature type="transmembrane region" description="Helical" evidence="5">
    <location>
        <begin position="306"/>
        <end position="323"/>
    </location>
</feature>
<dbReference type="InterPro" id="IPR035871">
    <property type="entry name" value="GHITM"/>
</dbReference>
<dbReference type="EnsemblMetazoa" id="GMOY008916-RA">
    <property type="protein sequence ID" value="GMOY008916-PA"/>
    <property type="gene ID" value="GMOY008916"/>
</dbReference>
<accession>A0A1B0G6H2</accession>
<name>A0A1B0G6H2_GLOMM</name>
<feature type="transmembrane region" description="Helical" evidence="5">
    <location>
        <begin position="249"/>
        <end position="270"/>
    </location>
</feature>
<organism evidence="6 7">
    <name type="scientific">Glossina morsitans morsitans</name>
    <name type="common">Savannah tsetse fly</name>
    <dbReference type="NCBI Taxonomy" id="37546"/>
    <lineage>
        <taxon>Eukaryota</taxon>
        <taxon>Metazoa</taxon>
        <taxon>Ecdysozoa</taxon>
        <taxon>Arthropoda</taxon>
        <taxon>Hexapoda</taxon>
        <taxon>Insecta</taxon>
        <taxon>Pterygota</taxon>
        <taxon>Neoptera</taxon>
        <taxon>Endopterygota</taxon>
        <taxon>Diptera</taxon>
        <taxon>Brachycera</taxon>
        <taxon>Muscomorpha</taxon>
        <taxon>Hippoboscoidea</taxon>
        <taxon>Glossinidae</taxon>
        <taxon>Glossina</taxon>
    </lineage>
</organism>
<evidence type="ECO:0000256" key="3">
    <source>
        <dbReference type="ARBA" id="ARBA00022989"/>
    </source>
</evidence>
<evidence type="ECO:0008006" key="8">
    <source>
        <dbReference type="Google" id="ProtNLM"/>
    </source>
</evidence>
<protein>
    <recommendedName>
        <fullName evidence="8">Growth hormone-inducible transmembrane protein</fullName>
    </recommendedName>
</protein>
<feature type="transmembrane region" description="Helical" evidence="5">
    <location>
        <begin position="217"/>
        <end position="237"/>
    </location>
</feature>
<dbReference type="PANTHER" id="PTHR23291">
    <property type="entry name" value="BAX INHIBITOR-RELATED"/>
    <property type="match status" value="1"/>
</dbReference>
<evidence type="ECO:0000313" key="6">
    <source>
        <dbReference type="EnsemblMetazoa" id="GMOY008916-PA"/>
    </source>
</evidence>
<feature type="transmembrane region" description="Helical" evidence="5">
    <location>
        <begin position="329"/>
        <end position="351"/>
    </location>
</feature>
<dbReference type="InterPro" id="IPR006214">
    <property type="entry name" value="Bax_inhibitor_1-related"/>
</dbReference>
<evidence type="ECO:0000256" key="5">
    <source>
        <dbReference type="SAM" id="Phobius"/>
    </source>
</evidence>
<evidence type="ECO:0000256" key="4">
    <source>
        <dbReference type="ARBA" id="ARBA00023136"/>
    </source>
</evidence>
<feature type="transmembrane region" description="Helical" evidence="5">
    <location>
        <begin position="186"/>
        <end position="205"/>
    </location>
</feature>
<evidence type="ECO:0000256" key="2">
    <source>
        <dbReference type="ARBA" id="ARBA00022692"/>
    </source>
</evidence>
<keyword evidence="3 5" id="KW-1133">Transmembrane helix</keyword>
<dbReference type="VEuPathDB" id="VectorBase:GMOY008916"/>
<feature type="transmembrane region" description="Helical" evidence="5">
    <location>
        <begin position="276"/>
        <end position="294"/>
    </location>
</feature>